<organism evidence="2 3">
    <name type="scientific">Araneus ventricosus</name>
    <name type="common">Orbweaver spider</name>
    <name type="synonym">Epeira ventricosa</name>
    <dbReference type="NCBI Taxonomy" id="182803"/>
    <lineage>
        <taxon>Eukaryota</taxon>
        <taxon>Metazoa</taxon>
        <taxon>Ecdysozoa</taxon>
        <taxon>Arthropoda</taxon>
        <taxon>Chelicerata</taxon>
        <taxon>Arachnida</taxon>
        <taxon>Araneae</taxon>
        <taxon>Araneomorphae</taxon>
        <taxon>Entelegynae</taxon>
        <taxon>Araneoidea</taxon>
        <taxon>Araneidae</taxon>
        <taxon>Araneus</taxon>
    </lineage>
</organism>
<accession>A0A4Y2BB46</accession>
<comment type="caution">
    <text evidence="2">The sequence shown here is derived from an EMBL/GenBank/DDBJ whole genome shotgun (WGS) entry which is preliminary data.</text>
</comment>
<evidence type="ECO:0000313" key="3">
    <source>
        <dbReference type="Proteomes" id="UP000499080"/>
    </source>
</evidence>
<dbReference type="EMBL" id="BGPR01000060">
    <property type="protein sequence ID" value="GBL88506.1"/>
    <property type="molecule type" value="Genomic_DNA"/>
</dbReference>
<feature type="region of interest" description="Disordered" evidence="1">
    <location>
        <begin position="95"/>
        <end position="118"/>
    </location>
</feature>
<dbReference type="Proteomes" id="UP000499080">
    <property type="component" value="Unassembled WGS sequence"/>
</dbReference>
<proteinExistence type="predicted"/>
<gene>
    <name evidence="2" type="ORF">AVEN_159092_1</name>
</gene>
<dbReference type="AlphaFoldDB" id="A0A4Y2BB46"/>
<evidence type="ECO:0000313" key="2">
    <source>
        <dbReference type="EMBL" id="GBL88506.1"/>
    </source>
</evidence>
<evidence type="ECO:0000256" key="1">
    <source>
        <dbReference type="SAM" id="MobiDB-lite"/>
    </source>
</evidence>
<name>A0A4Y2BB46_ARAVE</name>
<protein>
    <submittedName>
        <fullName evidence="2">Uncharacterized protein</fullName>
    </submittedName>
</protein>
<keyword evidence="3" id="KW-1185">Reference proteome</keyword>
<sequence length="118" mass="13010">MQKDHLRVSFLIDDREVPVYNWWKGNPYKNHADLAQSRPVYRSDGRCNSSSAEVGVLMAITGCNPTPSVGGTQYHQRASPNHYCTHQGSKMPLTYAATSHPRTRGAPSGTVGGKADYF</sequence>
<reference evidence="2 3" key="1">
    <citation type="journal article" date="2019" name="Sci. Rep.">
        <title>Orb-weaving spider Araneus ventricosus genome elucidates the spidroin gene catalogue.</title>
        <authorList>
            <person name="Kono N."/>
            <person name="Nakamura H."/>
            <person name="Ohtoshi R."/>
            <person name="Moran D.A.P."/>
            <person name="Shinohara A."/>
            <person name="Yoshida Y."/>
            <person name="Fujiwara M."/>
            <person name="Mori M."/>
            <person name="Tomita M."/>
            <person name="Arakawa K."/>
        </authorList>
    </citation>
    <scope>NUCLEOTIDE SEQUENCE [LARGE SCALE GENOMIC DNA]</scope>
</reference>